<dbReference type="RefSeq" id="WP_227721040.1">
    <property type="nucleotide sequence ID" value="NZ_JAJEQD010000007.1"/>
</dbReference>
<evidence type="ECO:0000313" key="2">
    <source>
        <dbReference type="Proteomes" id="UP001198241"/>
    </source>
</evidence>
<gene>
    <name evidence="1" type="ORF">LKD20_04815</name>
</gene>
<reference evidence="1 2" key="1">
    <citation type="submission" date="2021-10" db="EMBL/GenBank/DDBJ databases">
        <title>Anaerobic single-cell dispensing facilitates the cultivation of human gut bacteria.</title>
        <authorList>
            <person name="Afrizal A."/>
        </authorList>
    </citation>
    <scope>NUCLEOTIDE SEQUENCE [LARGE SCALE GENOMIC DNA]</scope>
    <source>
        <strain evidence="1 2">CLA-AA-H247</strain>
    </source>
</reference>
<sequence length="250" mass="29209">MKKVCALILLGLVIISAVIYQYYYHDSSPNNIVIMDESHELVDTSIDESISNRILAVYLDDPYYYYLGYDGIGRYDIKNHKLDVWEFTVYGDETEQHKLYHPRSKMIVNKKNKLEDFSKMDLDNFEKMLMNSDRGAKYFNKRWYHSGYEATFLDLDNHLIITNDVRGVKDTATKILIFNVSGFIIIDKETNDIQVYFDESLAGKKVTDSLIAMLKYTYGDHLVLLNSLDEIGEEERTILLQLRDNYVSKN</sequence>
<evidence type="ECO:0008006" key="3">
    <source>
        <dbReference type="Google" id="ProtNLM"/>
    </source>
</evidence>
<keyword evidence="2" id="KW-1185">Reference proteome</keyword>
<name>A0ABS8F1Y5_9FIRM</name>
<comment type="caution">
    <text evidence="1">The sequence shown here is derived from an EMBL/GenBank/DDBJ whole genome shotgun (WGS) entry which is preliminary data.</text>
</comment>
<accession>A0ABS8F1Y5</accession>
<dbReference type="EMBL" id="JAJEQD010000007">
    <property type="protein sequence ID" value="MCC2156467.1"/>
    <property type="molecule type" value="Genomic_DNA"/>
</dbReference>
<protein>
    <recommendedName>
        <fullName evidence="3">DUF4825 domain-containing protein</fullName>
    </recommendedName>
</protein>
<dbReference type="Proteomes" id="UP001198241">
    <property type="component" value="Unassembled WGS sequence"/>
</dbReference>
<proteinExistence type="predicted"/>
<evidence type="ECO:0000313" key="1">
    <source>
        <dbReference type="EMBL" id="MCC2156467.1"/>
    </source>
</evidence>
<organism evidence="1 2">
    <name type="scientific">Veillonella fallax</name>
    <dbReference type="NCBI Taxonomy" id="2881272"/>
    <lineage>
        <taxon>Bacteria</taxon>
        <taxon>Bacillati</taxon>
        <taxon>Bacillota</taxon>
        <taxon>Negativicutes</taxon>
        <taxon>Veillonellales</taxon>
        <taxon>Veillonellaceae</taxon>
        <taxon>Veillonella</taxon>
    </lineage>
</organism>